<feature type="transmembrane region" description="Helical" evidence="2">
    <location>
        <begin position="39"/>
        <end position="62"/>
    </location>
</feature>
<organism evidence="4 5">
    <name type="scientific">Exophiala bonariae</name>
    <dbReference type="NCBI Taxonomy" id="1690606"/>
    <lineage>
        <taxon>Eukaryota</taxon>
        <taxon>Fungi</taxon>
        <taxon>Dikarya</taxon>
        <taxon>Ascomycota</taxon>
        <taxon>Pezizomycotina</taxon>
        <taxon>Eurotiomycetes</taxon>
        <taxon>Chaetothyriomycetidae</taxon>
        <taxon>Chaetothyriales</taxon>
        <taxon>Herpotrichiellaceae</taxon>
        <taxon>Exophiala</taxon>
    </lineage>
</organism>
<feature type="chain" id="PRO_5043900308" evidence="3">
    <location>
        <begin position="24"/>
        <end position="192"/>
    </location>
</feature>
<feature type="region of interest" description="Disordered" evidence="1">
    <location>
        <begin position="84"/>
        <end position="113"/>
    </location>
</feature>
<gene>
    <name evidence="4" type="ORF">LTR84_012704</name>
</gene>
<sequence>MSPSASVLLLSVILTALPSTANASPISHLYRRDMGTGAKAGLGIGIAVAAVLVVGLFIFFIIHFRRARHLAAINKERAILAGEKNKDGSDKPDVFAPPPEKPAPTSTGMPRRTKSVKDRLMGPLYRGSTIDLMPLPKARTNNPNRSSTATMEGAHWDNIDGQPFLHKPWAHGESSPRPSFSSKRATRMMMMM</sequence>
<keyword evidence="2" id="KW-1133">Transmembrane helix</keyword>
<protein>
    <submittedName>
        <fullName evidence="4">Uncharacterized protein</fullName>
    </submittedName>
</protein>
<evidence type="ECO:0000313" key="5">
    <source>
        <dbReference type="Proteomes" id="UP001358417"/>
    </source>
</evidence>
<dbReference type="Proteomes" id="UP001358417">
    <property type="component" value="Unassembled WGS sequence"/>
</dbReference>
<feature type="signal peptide" evidence="3">
    <location>
        <begin position="1"/>
        <end position="23"/>
    </location>
</feature>
<feature type="compositionally biased region" description="Basic and acidic residues" evidence="1">
    <location>
        <begin position="84"/>
        <end position="93"/>
    </location>
</feature>
<dbReference type="EMBL" id="JAVRRD010000008">
    <property type="protein sequence ID" value="KAK5056151.1"/>
    <property type="molecule type" value="Genomic_DNA"/>
</dbReference>
<comment type="caution">
    <text evidence="4">The sequence shown here is derived from an EMBL/GenBank/DDBJ whole genome shotgun (WGS) entry which is preliminary data.</text>
</comment>
<keyword evidence="3" id="KW-0732">Signal</keyword>
<feature type="region of interest" description="Disordered" evidence="1">
    <location>
        <begin position="167"/>
        <end position="192"/>
    </location>
</feature>
<dbReference type="AlphaFoldDB" id="A0AAV9NHC9"/>
<dbReference type="GeneID" id="89980846"/>
<keyword evidence="2" id="KW-0812">Transmembrane</keyword>
<evidence type="ECO:0000256" key="3">
    <source>
        <dbReference type="SAM" id="SignalP"/>
    </source>
</evidence>
<keyword evidence="2" id="KW-0472">Membrane</keyword>
<evidence type="ECO:0000256" key="1">
    <source>
        <dbReference type="SAM" id="MobiDB-lite"/>
    </source>
</evidence>
<dbReference type="RefSeq" id="XP_064708121.1">
    <property type="nucleotide sequence ID" value="XM_064856221.1"/>
</dbReference>
<evidence type="ECO:0000313" key="4">
    <source>
        <dbReference type="EMBL" id="KAK5056151.1"/>
    </source>
</evidence>
<proteinExistence type="predicted"/>
<reference evidence="4 5" key="1">
    <citation type="submission" date="2023-08" db="EMBL/GenBank/DDBJ databases">
        <title>Black Yeasts Isolated from many extreme environments.</title>
        <authorList>
            <person name="Coleine C."/>
            <person name="Stajich J.E."/>
            <person name="Selbmann L."/>
        </authorList>
    </citation>
    <scope>NUCLEOTIDE SEQUENCE [LARGE SCALE GENOMIC DNA]</scope>
    <source>
        <strain evidence="4 5">CCFEE 5792</strain>
    </source>
</reference>
<keyword evidence="5" id="KW-1185">Reference proteome</keyword>
<name>A0AAV9NHC9_9EURO</name>
<evidence type="ECO:0000256" key="2">
    <source>
        <dbReference type="SAM" id="Phobius"/>
    </source>
</evidence>
<accession>A0AAV9NHC9</accession>